<accession>A0A0U1QUN5</accession>
<reference evidence="1 2" key="1">
    <citation type="journal article" date="2007" name="PLoS Genet.">
        <title>The complete genome sequence of Yersinia pseudotuberculosis IP31758, the causative agent of Far East scarlet-like fever.</title>
        <authorList>
            <person name="Eppinger M."/>
            <person name="Rosovitz M.J."/>
            <person name="Fricke W.F."/>
            <person name="Rasko D.A."/>
            <person name="Kokorina G."/>
            <person name="Fayolle C."/>
            <person name="Lindler L.E."/>
            <person name="Carniel E."/>
            <person name="Ravel J."/>
        </authorList>
    </citation>
    <scope>NUCLEOTIDE SEQUENCE [LARGE SCALE GENOMIC DNA]</scope>
    <source>
        <strain evidence="1 2">IP 31758</strain>
    </source>
</reference>
<evidence type="ECO:0000313" key="1">
    <source>
        <dbReference type="EMBL" id="ABS46161.1"/>
    </source>
</evidence>
<protein>
    <submittedName>
        <fullName evidence="1">M23 peptidase domain protein</fullName>
    </submittedName>
</protein>
<dbReference type="AlphaFoldDB" id="A0A0U1QUN5"/>
<dbReference type="HOGENOM" id="CLU_019442_0_0_6"/>
<dbReference type="Proteomes" id="UP000002412">
    <property type="component" value="Chromosome"/>
</dbReference>
<dbReference type="InterPro" id="IPR011055">
    <property type="entry name" value="Dup_hybrid_motif"/>
</dbReference>
<dbReference type="EMBL" id="CP000720">
    <property type="protein sequence ID" value="ABS46161.1"/>
    <property type="molecule type" value="Genomic_DNA"/>
</dbReference>
<dbReference type="SUPFAM" id="SSF51261">
    <property type="entry name" value="Duplicated hybrid motif"/>
    <property type="match status" value="1"/>
</dbReference>
<name>A0A0U1QUN5_YERP3</name>
<dbReference type="Gene3D" id="1.10.530.10">
    <property type="match status" value="1"/>
</dbReference>
<evidence type="ECO:0000313" key="2">
    <source>
        <dbReference type="Proteomes" id="UP000002412"/>
    </source>
</evidence>
<organism evidence="1 2">
    <name type="scientific">Yersinia pseudotuberculosis serotype O:1b (strain IP 31758)</name>
    <dbReference type="NCBI Taxonomy" id="349747"/>
    <lineage>
        <taxon>Bacteria</taxon>
        <taxon>Pseudomonadati</taxon>
        <taxon>Pseudomonadota</taxon>
        <taxon>Gammaproteobacteria</taxon>
        <taxon>Enterobacterales</taxon>
        <taxon>Yersiniaceae</taxon>
        <taxon>Yersinia</taxon>
    </lineage>
</organism>
<dbReference type="InterPro" id="IPR023346">
    <property type="entry name" value="Lysozyme-like_dom_sf"/>
</dbReference>
<dbReference type="SUPFAM" id="SSF53955">
    <property type="entry name" value="Lysozyme-like"/>
    <property type="match status" value="1"/>
</dbReference>
<sequence>MIISPLFLKDKSNSEDDASWVSRMMPVDPERGFPLNSHRSWHGGIHIPHTDSGGTPEKIRAIADGTVHSLRQPVGDKKGIPPYNYNGATDCGYVLLKHETEIGSGENAKVVYFSLYMHLASIDAAVKTGEKIYRKDPIGTVGQVDGGNAVHFQIFCDDTNLTKLVGRTTPELDLTKNGRTDAVYGDMYFYLPTGTKFYSHAPANNATTTTEAETYTSTEPLFVSMSFDKGKCTMLTRKKGVFSIGKYSEVGEKLENADGADYEYNLYAQAKKLYPQSQSAGYELLRFGRVINTDYETLVPADAPLWRTISYPGGKGVVNLALPAVKKFSDGDFPHWTGWQLIDDDTDENSQCNSEQVLCRIGDDMQGLICHLPLEWDASTLEKRLSWLKTTVINESLANQKASHQVDDTGNNASGYAFDNINPDMSVLNAQSTPSFEQAAKDTAMAEADWNALIEHAKALCFDVSGLPAGRVWHFNPISFIAHFRKCGWVENSVLSLILSSNTNKAPLRKSITEAVEKYGDNINRIMLKYIMNTPIRRAHFIGQGAVESDYLMTIQEVSQKQDIINGKPVGGDIVQDSKRNERDLGHWYGEVPTEIDVYFSGKKYNKKGSYIAGSYSWSNGNCGDIDAQKFRGRGFKMLTGRANYASYWVYRGWLQTNDFDAYWWDDSEYKKKNTKKMKKKPAIINSPQKVTENEYNCIDTGGYFIRGIKPKTIQSMDDDKEYIMNKGQGENENRVIERVTKAINGADKGLEQRKFFTKKAKGIMI</sequence>
<proteinExistence type="predicted"/>
<dbReference type="PANTHER" id="PTHR21666:SF290">
    <property type="entry name" value="PEPTIDASE M23 DOMAIN PROTEIN"/>
    <property type="match status" value="1"/>
</dbReference>
<dbReference type="KEGG" id="ypi:YpsIP31758_2503"/>
<dbReference type="RefSeq" id="WP_012105356.1">
    <property type="nucleotide sequence ID" value="NC_009708.1"/>
</dbReference>
<dbReference type="CDD" id="cd12797">
    <property type="entry name" value="M23_peptidase"/>
    <property type="match status" value="1"/>
</dbReference>
<dbReference type="Gene3D" id="2.70.70.10">
    <property type="entry name" value="Glucose Permease (Domain IIA)"/>
    <property type="match status" value="1"/>
</dbReference>
<dbReference type="InterPro" id="IPR050570">
    <property type="entry name" value="Cell_wall_metabolism_enzyme"/>
</dbReference>
<dbReference type="PANTHER" id="PTHR21666">
    <property type="entry name" value="PEPTIDASE-RELATED"/>
    <property type="match status" value="1"/>
</dbReference>
<dbReference type="GO" id="GO:0004222">
    <property type="term" value="F:metalloendopeptidase activity"/>
    <property type="evidence" value="ECO:0007669"/>
    <property type="project" value="TreeGrafter"/>
</dbReference>
<gene>
    <name evidence="1" type="ordered locus">YpsIP31758_2503</name>
</gene>